<organism evidence="2 3">
    <name type="scientific">Emticicia agri</name>
    <dbReference type="NCBI Taxonomy" id="2492393"/>
    <lineage>
        <taxon>Bacteria</taxon>
        <taxon>Pseudomonadati</taxon>
        <taxon>Bacteroidota</taxon>
        <taxon>Cytophagia</taxon>
        <taxon>Cytophagales</taxon>
        <taxon>Leadbetterellaceae</taxon>
        <taxon>Emticicia</taxon>
    </lineage>
</organism>
<feature type="transmembrane region" description="Helical" evidence="1">
    <location>
        <begin position="165"/>
        <end position="187"/>
    </location>
</feature>
<proteinExistence type="predicted"/>
<name>A0A4Q5LYN9_9BACT</name>
<evidence type="ECO:0000256" key="1">
    <source>
        <dbReference type="SAM" id="Phobius"/>
    </source>
</evidence>
<keyword evidence="1" id="KW-0812">Transmembrane</keyword>
<dbReference type="AlphaFoldDB" id="A0A4Q5LYN9"/>
<feature type="transmembrane region" description="Helical" evidence="1">
    <location>
        <begin position="110"/>
        <end position="128"/>
    </location>
</feature>
<feature type="transmembrane region" description="Helical" evidence="1">
    <location>
        <begin position="199"/>
        <end position="219"/>
    </location>
</feature>
<keyword evidence="3" id="KW-1185">Reference proteome</keyword>
<evidence type="ECO:0000313" key="3">
    <source>
        <dbReference type="Proteomes" id="UP000293162"/>
    </source>
</evidence>
<accession>A0A4Q5LYN9</accession>
<gene>
    <name evidence="2" type="ORF">EWM59_14570</name>
</gene>
<keyword evidence="1" id="KW-1133">Transmembrane helix</keyword>
<dbReference type="RefSeq" id="WP_130021792.1">
    <property type="nucleotide sequence ID" value="NZ_SEWF01000020.1"/>
</dbReference>
<reference evidence="2 3" key="1">
    <citation type="submission" date="2019-02" db="EMBL/GenBank/DDBJ databases">
        <title>Bacterial novel species Emticicia sp. 17J42-9 isolated from soil.</title>
        <authorList>
            <person name="Jung H.-Y."/>
        </authorList>
    </citation>
    <scope>NUCLEOTIDE SEQUENCE [LARGE SCALE GENOMIC DNA]</scope>
    <source>
        <strain evidence="2 3">17J42-9</strain>
    </source>
</reference>
<comment type="caution">
    <text evidence="2">The sequence shown here is derived from an EMBL/GenBank/DDBJ whole genome shotgun (WGS) entry which is preliminary data.</text>
</comment>
<feature type="transmembrane region" description="Helical" evidence="1">
    <location>
        <begin position="7"/>
        <end position="22"/>
    </location>
</feature>
<protein>
    <recommendedName>
        <fullName evidence="4">Lysoplasmalogenase</fullName>
    </recommendedName>
</protein>
<feature type="transmembrane region" description="Helical" evidence="1">
    <location>
        <begin position="28"/>
        <end position="44"/>
    </location>
</feature>
<evidence type="ECO:0000313" key="2">
    <source>
        <dbReference type="EMBL" id="RYU94912.1"/>
    </source>
</evidence>
<feature type="transmembrane region" description="Helical" evidence="1">
    <location>
        <begin position="134"/>
        <end position="153"/>
    </location>
</feature>
<dbReference type="GO" id="GO:0016020">
    <property type="term" value="C:membrane"/>
    <property type="evidence" value="ECO:0007669"/>
    <property type="project" value="UniProtKB-SubCell"/>
</dbReference>
<dbReference type="EMBL" id="SEWF01000020">
    <property type="protein sequence ID" value="RYU94912.1"/>
    <property type="molecule type" value="Genomic_DNA"/>
</dbReference>
<keyword evidence="1" id="KW-0472">Membrane</keyword>
<feature type="transmembrane region" description="Helical" evidence="1">
    <location>
        <begin position="80"/>
        <end position="98"/>
    </location>
</feature>
<dbReference type="Proteomes" id="UP000293162">
    <property type="component" value="Unassembled WGS sequence"/>
</dbReference>
<evidence type="ECO:0008006" key="4">
    <source>
        <dbReference type="Google" id="ProtNLM"/>
    </source>
</evidence>
<sequence length="224" mass="25861">MPLKLKLIYVLCCLIDIVAYIYHREWLGFASAFPVLCLLTFYFLQRKGDYKLKDYTYSFGLLLAAVADITFEFRTNNAKAISMIFFMLSFSFYIATVRKETVFTASSKEFSKIFLNLLLIIAPFFIVFSEMPAGFFFSSIIYMVFLSLFYITALLRKTNKSSYQWLIAGALAFALLTVCEAYFTFIIKVPYDGVITKVIYGFAQYVTFMGIITTFKNFYPASEK</sequence>
<feature type="transmembrane region" description="Helical" evidence="1">
    <location>
        <begin position="56"/>
        <end position="74"/>
    </location>
</feature>
<dbReference type="OrthoDB" id="947115at2"/>